<reference evidence="2" key="2">
    <citation type="submission" date="2020-09" db="EMBL/GenBank/DDBJ databases">
        <authorList>
            <person name="Sun Q."/>
            <person name="Zhou Y."/>
        </authorList>
    </citation>
    <scope>NUCLEOTIDE SEQUENCE</scope>
    <source>
        <strain evidence="2">CGMCC 1.12187</strain>
    </source>
</reference>
<reference evidence="2" key="1">
    <citation type="journal article" date="2014" name="Int. J. Syst. Evol. Microbiol.">
        <title>Complete genome sequence of Corynebacterium casei LMG S-19264T (=DSM 44701T), isolated from a smear-ripened cheese.</title>
        <authorList>
            <consortium name="US DOE Joint Genome Institute (JGI-PGF)"/>
            <person name="Walter F."/>
            <person name="Albersmeier A."/>
            <person name="Kalinowski J."/>
            <person name="Ruckert C."/>
        </authorList>
    </citation>
    <scope>NUCLEOTIDE SEQUENCE</scope>
    <source>
        <strain evidence="2">CGMCC 1.12187</strain>
    </source>
</reference>
<evidence type="ECO:0000313" key="3">
    <source>
        <dbReference type="Proteomes" id="UP000638848"/>
    </source>
</evidence>
<accession>A0A917H4T9</accession>
<protein>
    <recommendedName>
        <fullName evidence="4">STAS domain-containing protein</fullName>
    </recommendedName>
</protein>
<dbReference type="RefSeq" id="WP_188539543.1">
    <property type="nucleotide sequence ID" value="NZ_BMEQ01000027.1"/>
</dbReference>
<keyword evidence="3" id="KW-1185">Reference proteome</keyword>
<evidence type="ECO:0008006" key="4">
    <source>
        <dbReference type="Google" id="ProtNLM"/>
    </source>
</evidence>
<evidence type="ECO:0000256" key="1">
    <source>
        <dbReference type="SAM" id="MobiDB-lite"/>
    </source>
</evidence>
<proteinExistence type="predicted"/>
<sequence length="123" mass="13384">MDHKISVLLQIDLHGAYLRLVITGCLTEANQHVLPPLVTWARALIPQATLTVDLTCADHLEASGIDLLRWALDHDTASGRTGPVEIIRPAALPEHPQAMPVPGRNSVPSARITAEPLTRPKNR</sequence>
<dbReference type="AlphaFoldDB" id="A0A917H4T9"/>
<gene>
    <name evidence="2" type="ORF">GCM10011374_34970</name>
</gene>
<comment type="caution">
    <text evidence="2">The sequence shown here is derived from an EMBL/GenBank/DDBJ whole genome shotgun (WGS) entry which is preliminary data.</text>
</comment>
<feature type="region of interest" description="Disordered" evidence="1">
    <location>
        <begin position="91"/>
        <end position="123"/>
    </location>
</feature>
<name>A0A917H4T9_9MICC</name>
<evidence type="ECO:0000313" key="2">
    <source>
        <dbReference type="EMBL" id="GGG67656.1"/>
    </source>
</evidence>
<dbReference type="EMBL" id="BMEQ01000027">
    <property type="protein sequence ID" value="GGG67656.1"/>
    <property type="molecule type" value="Genomic_DNA"/>
</dbReference>
<dbReference type="Proteomes" id="UP000638848">
    <property type="component" value="Unassembled WGS sequence"/>
</dbReference>
<organism evidence="2 3">
    <name type="scientific">Kocuria dechangensis</name>
    <dbReference type="NCBI Taxonomy" id="1176249"/>
    <lineage>
        <taxon>Bacteria</taxon>
        <taxon>Bacillati</taxon>
        <taxon>Actinomycetota</taxon>
        <taxon>Actinomycetes</taxon>
        <taxon>Micrococcales</taxon>
        <taxon>Micrococcaceae</taxon>
        <taxon>Kocuria</taxon>
    </lineage>
</organism>